<sequence length="304" mass="35004">MNITGFLGRALVPALLLLTCLARAAEPEQYTFCSYNVRNWLKMERFEEGKTAPAAGKPEEEKRRVVEILMKIHPDVLGVCEMGTDEDVQDLQKRLKKAGIDLPHVERGHGGDPTRSLALLSRFPIKARNSQTDLTYKLGEQTFPMQRGILDATVELHADLQVRFLGVHLKSMREVDEADQALMRRNEAHLLRNHIDKILAQNTQTRILCYGDFNEHRNEPSISAIIGSRASDAYMMDLLLRDVNDQVWTHFWDAADSYARLDYVFTSRAMRPYIDLRNCRVHHERDFITASDHRPLVIRIKDRL</sequence>
<dbReference type="GO" id="GO:0016020">
    <property type="term" value="C:membrane"/>
    <property type="evidence" value="ECO:0007669"/>
    <property type="project" value="GOC"/>
</dbReference>
<evidence type="ECO:0000313" key="3">
    <source>
        <dbReference type="EMBL" id="GEP45833.1"/>
    </source>
</evidence>
<feature type="signal peptide" evidence="1">
    <location>
        <begin position="1"/>
        <end position="24"/>
    </location>
</feature>
<feature type="chain" id="PRO_5022111002" description="Endonuclease/exonuclease/phosphatase domain-containing protein" evidence="1">
    <location>
        <begin position="25"/>
        <end position="304"/>
    </location>
</feature>
<evidence type="ECO:0000259" key="2">
    <source>
        <dbReference type="Pfam" id="PF03372"/>
    </source>
</evidence>
<dbReference type="InterPro" id="IPR036691">
    <property type="entry name" value="Endo/exonu/phosph_ase_sf"/>
</dbReference>
<protein>
    <recommendedName>
        <fullName evidence="2">Endonuclease/exonuclease/phosphatase domain-containing protein</fullName>
    </recommendedName>
</protein>
<dbReference type="AlphaFoldDB" id="A0A512MGG5"/>
<dbReference type="PANTHER" id="PTHR14859">
    <property type="entry name" value="CALCOFLUOR WHITE HYPERSENSITIVE PROTEIN PRECURSOR"/>
    <property type="match status" value="1"/>
</dbReference>
<dbReference type="InterPro" id="IPR005135">
    <property type="entry name" value="Endo/exonuclease/phosphatase"/>
</dbReference>
<gene>
    <name evidence="3" type="ORF">BGE01nite_51240</name>
</gene>
<dbReference type="InterPro" id="IPR051916">
    <property type="entry name" value="GPI-anchor_lipid_remodeler"/>
</dbReference>
<keyword evidence="4" id="KW-1185">Reference proteome</keyword>
<proteinExistence type="predicted"/>
<organism evidence="3 4">
    <name type="scientific">Brevifollis gellanilyticus</name>
    <dbReference type="NCBI Taxonomy" id="748831"/>
    <lineage>
        <taxon>Bacteria</taxon>
        <taxon>Pseudomonadati</taxon>
        <taxon>Verrucomicrobiota</taxon>
        <taxon>Verrucomicrobiia</taxon>
        <taxon>Verrucomicrobiales</taxon>
        <taxon>Verrucomicrobiaceae</taxon>
    </lineage>
</organism>
<dbReference type="Pfam" id="PF03372">
    <property type="entry name" value="Exo_endo_phos"/>
    <property type="match status" value="1"/>
</dbReference>
<keyword evidence="1" id="KW-0732">Signal</keyword>
<accession>A0A512MGG5</accession>
<dbReference type="GO" id="GO:0003824">
    <property type="term" value="F:catalytic activity"/>
    <property type="evidence" value="ECO:0007669"/>
    <property type="project" value="InterPro"/>
</dbReference>
<dbReference type="GO" id="GO:0006506">
    <property type="term" value="P:GPI anchor biosynthetic process"/>
    <property type="evidence" value="ECO:0007669"/>
    <property type="project" value="TreeGrafter"/>
</dbReference>
<dbReference type="OrthoDB" id="186070at2"/>
<feature type="domain" description="Endonuclease/exonuclease/phosphatase" evidence="2">
    <location>
        <begin position="61"/>
        <end position="293"/>
    </location>
</feature>
<comment type="caution">
    <text evidence="3">The sequence shown here is derived from an EMBL/GenBank/DDBJ whole genome shotgun (WGS) entry which is preliminary data.</text>
</comment>
<dbReference type="PANTHER" id="PTHR14859:SF1">
    <property type="entry name" value="PGAP2-INTERACTING PROTEIN"/>
    <property type="match status" value="1"/>
</dbReference>
<name>A0A512MGG5_9BACT</name>
<evidence type="ECO:0000313" key="4">
    <source>
        <dbReference type="Proteomes" id="UP000321577"/>
    </source>
</evidence>
<dbReference type="Gene3D" id="3.60.10.10">
    <property type="entry name" value="Endonuclease/exonuclease/phosphatase"/>
    <property type="match status" value="1"/>
</dbReference>
<reference evidence="3 4" key="1">
    <citation type="submission" date="2019-07" db="EMBL/GenBank/DDBJ databases">
        <title>Whole genome shotgun sequence of Brevifollis gellanilyticus NBRC 108608.</title>
        <authorList>
            <person name="Hosoyama A."/>
            <person name="Uohara A."/>
            <person name="Ohji S."/>
            <person name="Ichikawa N."/>
        </authorList>
    </citation>
    <scope>NUCLEOTIDE SEQUENCE [LARGE SCALE GENOMIC DNA]</scope>
    <source>
        <strain evidence="3 4">NBRC 108608</strain>
    </source>
</reference>
<dbReference type="SUPFAM" id="SSF56219">
    <property type="entry name" value="DNase I-like"/>
    <property type="match status" value="1"/>
</dbReference>
<dbReference type="EMBL" id="BKAG01000060">
    <property type="protein sequence ID" value="GEP45833.1"/>
    <property type="molecule type" value="Genomic_DNA"/>
</dbReference>
<dbReference type="Proteomes" id="UP000321577">
    <property type="component" value="Unassembled WGS sequence"/>
</dbReference>
<evidence type="ECO:0000256" key="1">
    <source>
        <dbReference type="SAM" id="SignalP"/>
    </source>
</evidence>